<dbReference type="SUPFAM" id="SSF103473">
    <property type="entry name" value="MFS general substrate transporter"/>
    <property type="match status" value="1"/>
</dbReference>
<feature type="transmembrane region" description="Helical" evidence="9">
    <location>
        <begin position="413"/>
        <end position="435"/>
    </location>
</feature>
<feature type="domain" description="Major facilitator superfamily (MFS) profile" evidence="10">
    <location>
        <begin position="28"/>
        <end position="439"/>
    </location>
</feature>
<dbReference type="PROSITE" id="PS50850">
    <property type="entry name" value="MFS"/>
    <property type="match status" value="1"/>
</dbReference>
<evidence type="ECO:0000256" key="2">
    <source>
        <dbReference type="ARBA" id="ARBA00022448"/>
    </source>
</evidence>
<organism evidence="11 12">
    <name type="scientific">Pseudonocardia zijingensis</name>
    <dbReference type="NCBI Taxonomy" id="153376"/>
    <lineage>
        <taxon>Bacteria</taxon>
        <taxon>Bacillati</taxon>
        <taxon>Actinomycetota</taxon>
        <taxon>Actinomycetes</taxon>
        <taxon>Pseudonocardiales</taxon>
        <taxon>Pseudonocardiaceae</taxon>
        <taxon>Pseudonocardia</taxon>
    </lineage>
</organism>
<dbReference type="EMBL" id="BAAAHP010000003">
    <property type="protein sequence ID" value="GAA0919225.1"/>
    <property type="molecule type" value="Genomic_DNA"/>
</dbReference>
<feature type="transmembrane region" description="Helical" evidence="9">
    <location>
        <begin position="64"/>
        <end position="88"/>
    </location>
</feature>
<proteinExistence type="predicted"/>
<feature type="transmembrane region" description="Helical" evidence="9">
    <location>
        <begin position="292"/>
        <end position="312"/>
    </location>
</feature>
<feature type="transmembrane region" description="Helical" evidence="9">
    <location>
        <begin position="200"/>
        <end position="219"/>
    </location>
</feature>
<dbReference type="InterPro" id="IPR020846">
    <property type="entry name" value="MFS_dom"/>
</dbReference>
<dbReference type="RefSeq" id="WP_343937643.1">
    <property type="nucleotide sequence ID" value="NZ_BAAAHP010000003.1"/>
</dbReference>
<evidence type="ECO:0000259" key="10">
    <source>
        <dbReference type="PROSITE" id="PS50850"/>
    </source>
</evidence>
<keyword evidence="2" id="KW-0813">Transport</keyword>
<dbReference type="InterPro" id="IPR011701">
    <property type="entry name" value="MFS"/>
</dbReference>
<dbReference type="PANTHER" id="PTHR43528:SF1">
    <property type="entry name" value="ALPHA-KETOGLUTARATE PERMEASE"/>
    <property type="match status" value="1"/>
</dbReference>
<comment type="caution">
    <text evidence="11">The sequence shown here is derived from an EMBL/GenBank/DDBJ whole genome shotgun (WGS) entry which is preliminary data.</text>
</comment>
<evidence type="ECO:0000256" key="7">
    <source>
        <dbReference type="ARBA" id="ARBA00023136"/>
    </source>
</evidence>
<keyword evidence="6 9" id="KW-1133">Transmembrane helix</keyword>
<keyword evidence="3" id="KW-1003">Cell membrane</keyword>
<evidence type="ECO:0000256" key="5">
    <source>
        <dbReference type="ARBA" id="ARBA00022847"/>
    </source>
</evidence>
<keyword evidence="4 9" id="KW-0812">Transmembrane</keyword>
<evidence type="ECO:0000256" key="1">
    <source>
        <dbReference type="ARBA" id="ARBA00004651"/>
    </source>
</evidence>
<feature type="transmembrane region" description="Helical" evidence="9">
    <location>
        <begin position="258"/>
        <end position="280"/>
    </location>
</feature>
<keyword evidence="12" id="KW-1185">Reference proteome</keyword>
<feature type="transmembrane region" description="Helical" evidence="9">
    <location>
        <begin position="387"/>
        <end position="407"/>
    </location>
</feature>
<dbReference type="Gene3D" id="1.20.1250.20">
    <property type="entry name" value="MFS general substrate transporter like domains"/>
    <property type="match status" value="1"/>
</dbReference>
<protein>
    <submittedName>
        <fullName evidence="11">MFS transporter</fullName>
    </submittedName>
</protein>
<comment type="subcellular location">
    <subcellularLocation>
        <location evidence="1">Cell membrane</location>
        <topology evidence="1">Multi-pass membrane protein</topology>
    </subcellularLocation>
</comment>
<sequence>MNTGPRTAPERPVEARPSAAERRERRRTIIAASAGNFAEWYDWGVYGVVATLIARSFFPPGNEALALISAYAVFAISYVTRPFGTVIFGHIADTVGRTKALSLTIIITCVATAMIGLIPTYESIGVAAPLLLLGMRLIQSLGTGGEYSTAISFVYEHGPRGRKARSVGVLTAVTFVGLLTGSVLATALSALMPEDAWTTWGWRLLFMLSLPMGLIGLYLRRRTRDGAEFRELQEVQRRKASIAASPVLEALRTSGGRILLFVAFLGVWSIVSATLTSYLATFLKQNTALTETAAYAANTVGSAMVVVFVLLFSPVADRLGLRRATTVATVIVAVVTAPAFALAGAGVAGAFGGAFLLGAAKGVLAVPLLLAVSQIFPAGIRVSAGGLSYNISQSVLGGTAPLVAVALNEAFGSSLAFSAYIVLAALVTLAIVLTVGQRWVNESAEHSGDAGAGSTGTE</sequence>
<evidence type="ECO:0000256" key="9">
    <source>
        <dbReference type="SAM" id="Phobius"/>
    </source>
</evidence>
<feature type="transmembrane region" description="Helical" evidence="9">
    <location>
        <begin position="100"/>
        <end position="121"/>
    </location>
</feature>
<evidence type="ECO:0000256" key="8">
    <source>
        <dbReference type="SAM" id="MobiDB-lite"/>
    </source>
</evidence>
<evidence type="ECO:0000313" key="12">
    <source>
        <dbReference type="Proteomes" id="UP001499967"/>
    </source>
</evidence>
<evidence type="ECO:0000256" key="6">
    <source>
        <dbReference type="ARBA" id="ARBA00022989"/>
    </source>
</evidence>
<dbReference type="PANTHER" id="PTHR43528">
    <property type="entry name" value="ALPHA-KETOGLUTARATE PERMEASE"/>
    <property type="match status" value="1"/>
</dbReference>
<accession>A0ABP3ZC11</accession>
<reference evidence="12" key="1">
    <citation type="journal article" date="2019" name="Int. J. Syst. Evol. Microbiol.">
        <title>The Global Catalogue of Microorganisms (GCM) 10K type strain sequencing project: providing services to taxonomists for standard genome sequencing and annotation.</title>
        <authorList>
            <consortium name="The Broad Institute Genomics Platform"/>
            <consortium name="The Broad Institute Genome Sequencing Center for Infectious Disease"/>
            <person name="Wu L."/>
            <person name="Ma J."/>
        </authorList>
    </citation>
    <scope>NUCLEOTIDE SEQUENCE [LARGE SCALE GENOMIC DNA]</scope>
    <source>
        <strain evidence="12">JCM 11117</strain>
    </source>
</reference>
<feature type="region of interest" description="Disordered" evidence="8">
    <location>
        <begin position="1"/>
        <end position="20"/>
    </location>
</feature>
<feature type="transmembrane region" description="Helical" evidence="9">
    <location>
        <begin position="324"/>
        <end position="348"/>
    </location>
</feature>
<feature type="transmembrane region" description="Helical" evidence="9">
    <location>
        <begin position="133"/>
        <end position="155"/>
    </location>
</feature>
<feature type="compositionally biased region" description="Basic and acidic residues" evidence="8">
    <location>
        <begin position="8"/>
        <end position="20"/>
    </location>
</feature>
<feature type="transmembrane region" description="Helical" evidence="9">
    <location>
        <begin position="40"/>
        <end position="58"/>
    </location>
</feature>
<evidence type="ECO:0000256" key="4">
    <source>
        <dbReference type="ARBA" id="ARBA00022692"/>
    </source>
</evidence>
<dbReference type="Pfam" id="PF07690">
    <property type="entry name" value="MFS_1"/>
    <property type="match status" value="1"/>
</dbReference>
<evidence type="ECO:0000313" key="11">
    <source>
        <dbReference type="EMBL" id="GAA0919225.1"/>
    </source>
</evidence>
<evidence type="ECO:0000256" key="3">
    <source>
        <dbReference type="ARBA" id="ARBA00022475"/>
    </source>
</evidence>
<keyword evidence="7 9" id="KW-0472">Membrane</keyword>
<dbReference type="Proteomes" id="UP001499967">
    <property type="component" value="Unassembled WGS sequence"/>
</dbReference>
<gene>
    <name evidence="11" type="ORF">GCM10009559_01210</name>
</gene>
<feature type="transmembrane region" description="Helical" evidence="9">
    <location>
        <begin position="167"/>
        <end position="188"/>
    </location>
</feature>
<keyword evidence="5" id="KW-0769">Symport</keyword>
<feature type="transmembrane region" description="Helical" evidence="9">
    <location>
        <begin position="354"/>
        <end position="375"/>
    </location>
</feature>
<dbReference type="InterPro" id="IPR051084">
    <property type="entry name" value="H+-coupled_symporters"/>
</dbReference>
<dbReference type="InterPro" id="IPR036259">
    <property type="entry name" value="MFS_trans_sf"/>
</dbReference>
<name>A0ABP3ZC11_9PSEU</name>